<name>A0ABV5GAG0_9FLAO</name>
<comment type="caution">
    <text evidence="1">The sequence shown here is derived from an EMBL/GenBank/DDBJ whole genome shotgun (WGS) entry which is preliminary data.</text>
</comment>
<sequence>MKNLLFGVIALFAFANICNGQKNNPYNKVGDDFINAYKIISKDYKEGKIKDLNQETLDYYSKRLSLNYNIKLEEFAKILNSIKSTTVETAINNSNLATFSKAILLKSLKSTNITGLVDDVNKSTISSSEKQMVLSTLSIVNTFNTNGTVFPTQANRCWICWVTLGAVTGNAICGPVCGLIGGVAGAILGESEKQK</sequence>
<evidence type="ECO:0008006" key="3">
    <source>
        <dbReference type="Google" id="ProtNLM"/>
    </source>
</evidence>
<dbReference type="EMBL" id="JBHMFB010000001">
    <property type="protein sequence ID" value="MFB9088078.1"/>
    <property type="molecule type" value="Genomic_DNA"/>
</dbReference>
<organism evidence="1 2">
    <name type="scientific">Flavobacterium paronense</name>
    <dbReference type="NCBI Taxonomy" id="1392775"/>
    <lineage>
        <taxon>Bacteria</taxon>
        <taxon>Pseudomonadati</taxon>
        <taxon>Bacteroidota</taxon>
        <taxon>Flavobacteriia</taxon>
        <taxon>Flavobacteriales</taxon>
        <taxon>Flavobacteriaceae</taxon>
        <taxon>Flavobacterium</taxon>
    </lineage>
</organism>
<reference evidence="1 2" key="1">
    <citation type="submission" date="2024-09" db="EMBL/GenBank/DDBJ databases">
        <authorList>
            <person name="Sun Q."/>
            <person name="Mori K."/>
        </authorList>
    </citation>
    <scope>NUCLEOTIDE SEQUENCE [LARGE SCALE GENOMIC DNA]</scope>
    <source>
        <strain evidence="1 2">CECT 8460</strain>
    </source>
</reference>
<protein>
    <recommendedName>
        <fullName evidence="3">Glycine zipper family protein</fullName>
    </recommendedName>
</protein>
<dbReference type="RefSeq" id="WP_290285516.1">
    <property type="nucleotide sequence ID" value="NZ_JAUFQN010000019.1"/>
</dbReference>
<gene>
    <name evidence="1" type="ORF">ACFFUU_00530</name>
</gene>
<keyword evidence="2" id="KW-1185">Reference proteome</keyword>
<evidence type="ECO:0000313" key="1">
    <source>
        <dbReference type="EMBL" id="MFB9088078.1"/>
    </source>
</evidence>
<accession>A0ABV5GAG0</accession>
<dbReference type="Proteomes" id="UP001589576">
    <property type="component" value="Unassembled WGS sequence"/>
</dbReference>
<proteinExistence type="predicted"/>
<evidence type="ECO:0000313" key="2">
    <source>
        <dbReference type="Proteomes" id="UP001589576"/>
    </source>
</evidence>